<feature type="chain" id="PRO_5037670332" description="Lipoprotein" evidence="1">
    <location>
        <begin position="27"/>
        <end position="260"/>
    </location>
</feature>
<dbReference type="PROSITE" id="PS51257">
    <property type="entry name" value="PROKAR_LIPOPROTEIN"/>
    <property type="match status" value="1"/>
</dbReference>
<dbReference type="RefSeq" id="WP_201431837.1">
    <property type="nucleotide sequence ID" value="NZ_JAEQBW010000006.1"/>
</dbReference>
<dbReference type="PANTHER" id="PTHR39335:SF1">
    <property type="entry name" value="BLL4220 PROTEIN"/>
    <property type="match status" value="1"/>
</dbReference>
<proteinExistence type="predicted"/>
<keyword evidence="1" id="KW-0732">Signal</keyword>
<reference evidence="2" key="1">
    <citation type="submission" date="2021-01" db="EMBL/GenBank/DDBJ databases">
        <title>Marivirga aurantiaca sp. nov., isolated from intertidal surface sediments.</title>
        <authorList>
            <person name="Zhang M."/>
        </authorList>
    </citation>
    <scope>NUCLEOTIDE SEQUENCE</scope>
    <source>
        <strain evidence="2">S37H4</strain>
    </source>
</reference>
<name>A0A935CAE7_9BACT</name>
<protein>
    <recommendedName>
        <fullName evidence="4">Lipoprotein</fullName>
    </recommendedName>
</protein>
<evidence type="ECO:0000313" key="3">
    <source>
        <dbReference type="Proteomes" id="UP000611723"/>
    </source>
</evidence>
<accession>A0A935CAE7</accession>
<evidence type="ECO:0000313" key="2">
    <source>
        <dbReference type="EMBL" id="MBK6266157.1"/>
    </source>
</evidence>
<dbReference type="AlphaFoldDB" id="A0A935CAE7"/>
<comment type="caution">
    <text evidence="2">The sequence shown here is derived from an EMBL/GenBank/DDBJ whole genome shotgun (WGS) entry which is preliminary data.</text>
</comment>
<sequence>MMQQFKFSTMLALAIMLGILFTSCDKEDDATTPDIEEDPMISVADKGSFGSIIVDAEGNTLYFFANDADGASACKDGCLDTWPVYYMENITVSEDLNKADFTNITREDGDKQTTYKGWPLYYFASDESNDDTKGDGVGNVWYVAKPDYSLMVAKQEIDGLEEPSTYLVDASGVSLYYFANDGDNLSNCEGGCLDAWPAFFGGEELILPSVFNANQFDVTPRTDGEDQNSYSLKPLYYYVQDAQRGEVKGHAVPNWEIALL</sequence>
<evidence type="ECO:0000256" key="1">
    <source>
        <dbReference type="SAM" id="SignalP"/>
    </source>
</evidence>
<dbReference type="Proteomes" id="UP000611723">
    <property type="component" value="Unassembled WGS sequence"/>
</dbReference>
<evidence type="ECO:0008006" key="4">
    <source>
        <dbReference type="Google" id="ProtNLM"/>
    </source>
</evidence>
<dbReference type="InterPro" id="IPR005297">
    <property type="entry name" value="Lipoprotein_repeat"/>
</dbReference>
<dbReference type="Pfam" id="PF03640">
    <property type="entry name" value="Lipoprotein_15"/>
    <property type="match status" value="4"/>
</dbReference>
<dbReference type="GO" id="GO:0043448">
    <property type="term" value="P:alkane catabolic process"/>
    <property type="evidence" value="ECO:0007669"/>
    <property type="project" value="TreeGrafter"/>
</dbReference>
<keyword evidence="3" id="KW-1185">Reference proteome</keyword>
<dbReference type="PANTHER" id="PTHR39335">
    <property type="entry name" value="BLL4220 PROTEIN"/>
    <property type="match status" value="1"/>
</dbReference>
<feature type="signal peptide" evidence="1">
    <location>
        <begin position="1"/>
        <end position="26"/>
    </location>
</feature>
<organism evidence="2 3">
    <name type="scientific">Marivirga aurantiaca</name>
    <dbReference type="NCBI Taxonomy" id="2802615"/>
    <lineage>
        <taxon>Bacteria</taxon>
        <taxon>Pseudomonadati</taxon>
        <taxon>Bacteroidota</taxon>
        <taxon>Cytophagia</taxon>
        <taxon>Cytophagales</taxon>
        <taxon>Marivirgaceae</taxon>
        <taxon>Marivirga</taxon>
    </lineage>
</organism>
<gene>
    <name evidence="2" type="ORF">JKA74_14020</name>
</gene>
<dbReference type="EMBL" id="JAEQBW010000006">
    <property type="protein sequence ID" value="MBK6266157.1"/>
    <property type="molecule type" value="Genomic_DNA"/>
</dbReference>